<feature type="transmembrane region" description="Helical" evidence="6">
    <location>
        <begin position="165"/>
        <end position="190"/>
    </location>
</feature>
<feature type="transmembrane region" description="Helical" evidence="6">
    <location>
        <begin position="110"/>
        <end position="127"/>
    </location>
</feature>
<feature type="transmembrane region" description="Helical" evidence="6">
    <location>
        <begin position="300"/>
        <end position="320"/>
    </location>
</feature>
<dbReference type="Gene3D" id="1.20.1720.10">
    <property type="entry name" value="Multidrug resistance protein D"/>
    <property type="match status" value="1"/>
</dbReference>
<evidence type="ECO:0000256" key="3">
    <source>
        <dbReference type="ARBA" id="ARBA00022989"/>
    </source>
</evidence>
<sequence>MGEQYQTVDAEKVVECSTPSIPPPADPEIMLGKTPSPSDVDLEREDRLGGKAKEQPSISQETEQDFPSTKRVVPIVIALYMNSFLVAIDRTIIATAIPRITDDFHALGDVGWYGSAYMLTGCSLQLLAGRIYTFYNPKYVFLASVVLFEIGSTLCGAAPNSTVFIVGRAIAGTGSSAIFSGSIIIIMSLVPLHKRPLIQGFGGAIFGIASITGPLLGGAFTTKVSWRWCFYINLPIGGCALAILAFILQVPGAHSANTSWREQVKQLDPFGTVVFISGIVCLLLALQWGGTTYAWKDARIIVLLVLFVLLLSTFIAIQAWKEETATIPLRIVRNRSIAAGMWWQFSVGSSMMIVLYYIPVWFQAIKAYTAVESGIDTLPLILGLSITSIVTGILISRIGYYVPFMIANSVVISTGAGLITTFTPSTGRSNWIGYQVIFGVGLGLGMQQATLAAQAVLTRKDAPTGIALIMFCQQLGGAVFVSVGQNIFVNELANRLRPISGINPAVVVGSGATEIRNIVNPAMLGDVLAAYNGALTKTFIAALVMACLSLIGALSMEWKNIKGIKHGGPAKPGAAESSQVKEVDAENVIPGMSR</sequence>
<organism evidence="8 9">
    <name type="scientific">Stereocaulon virgatum</name>
    <dbReference type="NCBI Taxonomy" id="373712"/>
    <lineage>
        <taxon>Eukaryota</taxon>
        <taxon>Fungi</taxon>
        <taxon>Dikarya</taxon>
        <taxon>Ascomycota</taxon>
        <taxon>Pezizomycotina</taxon>
        <taxon>Lecanoromycetes</taxon>
        <taxon>OSLEUM clade</taxon>
        <taxon>Lecanoromycetidae</taxon>
        <taxon>Lecanorales</taxon>
        <taxon>Lecanorineae</taxon>
        <taxon>Stereocaulaceae</taxon>
        <taxon>Stereocaulon</taxon>
    </lineage>
</organism>
<feature type="transmembrane region" description="Helical" evidence="6">
    <location>
        <begin position="378"/>
        <end position="395"/>
    </location>
</feature>
<feature type="compositionally biased region" description="Basic and acidic residues" evidence="5">
    <location>
        <begin position="44"/>
        <end position="54"/>
    </location>
</feature>
<keyword evidence="4 6" id="KW-0472">Membrane</keyword>
<evidence type="ECO:0000256" key="2">
    <source>
        <dbReference type="ARBA" id="ARBA00022692"/>
    </source>
</evidence>
<keyword evidence="9" id="KW-1185">Reference proteome</keyword>
<gene>
    <name evidence="8" type="ORF">N7G274_010217</name>
</gene>
<feature type="transmembrane region" description="Helical" evidence="6">
    <location>
        <begin position="72"/>
        <end position="98"/>
    </location>
</feature>
<evidence type="ECO:0000256" key="1">
    <source>
        <dbReference type="ARBA" id="ARBA00004141"/>
    </source>
</evidence>
<dbReference type="InterPro" id="IPR011701">
    <property type="entry name" value="MFS"/>
</dbReference>
<evidence type="ECO:0000259" key="7">
    <source>
        <dbReference type="PROSITE" id="PS50850"/>
    </source>
</evidence>
<keyword evidence="3 6" id="KW-1133">Transmembrane helix</keyword>
<dbReference type="Proteomes" id="UP001590950">
    <property type="component" value="Unassembled WGS sequence"/>
</dbReference>
<dbReference type="PANTHER" id="PTHR23501:SF201">
    <property type="entry name" value="MFS AFLATOXIN EFFLUX PUMP"/>
    <property type="match status" value="1"/>
</dbReference>
<comment type="caution">
    <text evidence="8">The sequence shown here is derived from an EMBL/GenBank/DDBJ whole genome shotgun (WGS) entry which is preliminary data.</text>
</comment>
<dbReference type="Gene3D" id="1.20.1250.20">
    <property type="entry name" value="MFS general substrate transporter like domains"/>
    <property type="match status" value="1"/>
</dbReference>
<dbReference type="InterPro" id="IPR036259">
    <property type="entry name" value="MFS_trans_sf"/>
</dbReference>
<dbReference type="InterPro" id="IPR020846">
    <property type="entry name" value="MFS_dom"/>
</dbReference>
<evidence type="ECO:0000256" key="4">
    <source>
        <dbReference type="ARBA" id="ARBA00023136"/>
    </source>
</evidence>
<feature type="transmembrane region" description="Helical" evidence="6">
    <location>
        <begin position="269"/>
        <end position="288"/>
    </location>
</feature>
<dbReference type="SUPFAM" id="SSF103473">
    <property type="entry name" value="MFS general substrate transporter"/>
    <property type="match status" value="1"/>
</dbReference>
<feature type="domain" description="Major facilitator superfamily (MFS) profile" evidence="7">
    <location>
        <begin position="75"/>
        <end position="561"/>
    </location>
</feature>
<keyword evidence="2 6" id="KW-0812">Transmembrane</keyword>
<feature type="transmembrane region" description="Helical" evidence="6">
    <location>
        <begin position="465"/>
        <end position="488"/>
    </location>
</feature>
<evidence type="ECO:0000313" key="8">
    <source>
        <dbReference type="EMBL" id="KAL2037090.1"/>
    </source>
</evidence>
<dbReference type="PROSITE" id="PS50850">
    <property type="entry name" value="MFS"/>
    <property type="match status" value="1"/>
</dbReference>
<accession>A0ABR3ZVB8</accession>
<name>A0ABR3ZVB8_9LECA</name>
<comment type="subcellular location">
    <subcellularLocation>
        <location evidence="1">Membrane</location>
        <topology evidence="1">Multi-pass membrane protein</topology>
    </subcellularLocation>
</comment>
<evidence type="ECO:0000313" key="9">
    <source>
        <dbReference type="Proteomes" id="UP001590950"/>
    </source>
</evidence>
<reference evidence="8 9" key="1">
    <citation type="submission" date="2024-09" db="EMBL/GenBank/DDBJ databases">
        <title>Rethinking Asexuality: The Enigmatic Case of Functional Sexual Genes in Lepraria (Stereocaulaceae).</title>
        <authorList>
            <person name="Doellman M."/>
            <person name="Sun Y."/>
            <person name="Barcenas-Pena A."/>
            <person name="Lumbsch H.T."/>
            <person name="Grewe F."/>
        </authorList>
    </citation>
    <scope>NUCLEOTIDE SEQUENCE [LARGE SCALE GENOMIC DNA]</scope>
    <source>
        <strain evidence="8 9">Mercado 3170</strain>
    </source>
</reference>
<feature type="region of interest" description="Disordered" evidence="5">
    <location>
        <begin position="570"/>
        <end position="594"/>
    </location>
</feature>
<feature type="transmembrane region" description="Helical" evidence="6">
    <location>
        <begin position="538"/>
        <end position="556"/>
    </location>
</feature>
<dbReference type="PANTHER" id="PTHR23501">
    <property type="entry name" value="MAJOR FACILITATOR SUPERFAMILY"/>
    <property type="match status" value="1"/>
</dbReference>
<feature type="transmembrane region" description="Helical" evidence="6">
    <location>
        <begin position="400"/>
        <end position="419"/>
    </location>
</feature>
<feature type="transmembrane region" description="Helical" evidence="6">
    <location>
        <begin position="341"/>
        <end position="358"/>
    </location>
</feature>
<feature type="transmembrane region" description="Helical" evidence="6">
    <location>
        <begin position="139"/>
        <end position="159"/>
    </location>
</feature>
<dbReference type="Pfam" id="PF07690">
    <property type="entry name" value="MFS_1"/>
    <property type="match status" value="1"/>
</dbReference>
<dbReference type="CDD" id="cd17502">
    <property type="entry name" value="MFS_Azr1_MDR_like"/>
    <property type="match status" value="1"/>
</dbReference>
<feature type="transmembrane region" description="Helical" evidence="6">
    <location>
        <begin position="431"/>
        <end position="453"/>
    </location>
</feature>
<evidence type="ECO:0000256" key="5">
    <source>
        <dbReference type="SAM" id="MobiDB-lite"/>
    </source>
</evidence>
<proteinExistence type="predicted"/>
<protein>
    <recommendedName>
        <fullName evidence="7">Major facilitator superfamily (MFS) profile domain-containing protein</fullName>
    </recommendedName>
</protein>
<dbReference type="EMBL" id="JBEFKJ010000045">
    <property type="protein sequence ID" value="KAL2037090.1"/>
    <property type="molecule type" value="Genomic_DNA"/>
</dbReference>
<feature type="transmembrane region" description="Helical" evidence="6">
    <location>
        <begin position="197"/>
        <end position="216"/>
    </location>
</feature>
<evidence type="ECO:0000256" key="6">
    <source>
        <dbReference type="SAM" id="Phobius"/>
    </source>
</evidence>
<feature type="region of interest" description="Disordered" evidence="5">
    <location>
        <begin position="1"/>
        <end position="64"/>
    </location>
</feature>
<feature type="transmembrane region" description="Helical" evidence="6">
    <location>
        <begin position="228"/>
        <end position="248"/>
    </location>
</feature>